<dbReference type="InterPro" id="IPR001206">
    <property type="entry name" value="Diacylglycerol_kinase_cat_dom"/>
</dbReference>
<evidence type="ECO:0000256" key="4">
    <source>
        <dbReference type="ARBA" id="ARBA00022840"/>
    </source>
</evidence>
<dbReference type="RefSeq" id="WP_150416880.1">
    <property type="nucleotide sequence ID" value="NZ_VYQF01000012.1"/>
</dbReference>
<evidence type="ECO:0000256" key="2">
    <source>
        <dbReference type="ARBA" id="ARBA00022741"/>
    </source>
</evidence>
<dbReference type="InterPro" id="IPR017438">
    <property type="entry name" value="ATP-NAD_kinase_N"/>
</dbReference>
<dbReference type="SUPFAM" id="SSF111331">
    <property type="entry name" value="NAD kinase/diacylglycerol kinase-like"/>
    <property type="match status" value="1"/>
</dbReference>
<gene>
    <name evidence="6" type="ORF">FW778_21085</name>
</gene>
<dbReference type="Gene3D" id="2.60.200.40">
    <property type="match status" value="1"/>
</dbReference>
<dbReference type="PANTHER" id="PTHR12358:SF106">
    <property type="entry name" value="LIPID KINASE YEGS"/>
    <property type="match status" value="1"/>
</dbReference>
<keyword evidence="7" id="KW-1185">Reference proteome</keyword>
<dbReference type="InterPro" id="IPR050187">
    <property type="entry name" value="Lipid_Phosphate_FormReg"/>
</dbReference>
<dbReference type="EMBL" id="VYQF01000012">
    <property type="protein sequence ID" value="KAA9035459.1"/>
    <property type="molecule type" value="Genomic_DNA"/>
</dbReference>
<comment type="caution">
    <text evidence="6">The sequence shown here is derived from an EMBL/GenBank/DDBJ whole genome shotgun (WGS) entry which is preliminary data.</text>
</comment>
<dbReference type="SMART" id="SM00046">
    <property type="entry name" value="DAGKc"/>
    <property type="match status" value="1"/>
</dbReference>
<evidence type="ECO:0000256" key="3">
    <source>
        <dbReference type="ARBA" id="ARBA00022777"/>
    </source>
</evidence>
<feature type="domain" description="DAGKc" evidence="5">
    <location>
        <begin position="4"/>
        <end position="134"/>
    </location>
</feature>
<protein>
    <submittedName>
        <fullName evidence="6">Diacylglycerol kinase family lipid kinase</fullName>
    </submittedName>
</protein>
<evidence type="ECO:0000313" key="7">
    <source>
        <dbReference type="Proteomes" id="UP000326903"/>
    </source>
</evidence>
<keyword evidence="3 6" id="KW-0418">Kinase</keyword>
<dbReference type="Pfam" id="PF19279">
    <property type="entry name" value="YegS_C"/>
    <property type="match status" value="1"/>
</dbReference>
<proteinExistence type="predicted"/>
<evidence type="ECO:0000259" key="5">
    <source>
        <dbReference type="PROSITE" id="PS50146"/>
    </source>
</evidence>
<keyword evidence="1" id="KW-0808">Transferase</keyword>
<keyword evidence="2" id="KW-0547">Nucleotide-binding</keyword>
<dbReference type="InterPro" id="IPR016064">
    <property type="entry name" value="NAD/diacylglycerol_kinase_sf"/>
</dbReference>
<sequence length="295" mass="33280">MENPANLKILFVLNPVSGGKKKINWETAIRDYFKNLKHTIEIYILKDKDDTGSIKYWIEKLQINRIVAVGGDGTVSLLAKQLFGTNLTMGILPAGSANGMAKELGIPEDPAEALDIIINGKIKCCDIIKINDDDISLHLSDFGMNAQLIKYFEENPLRGMWGYARMVIKVLWRKKLLSAHIVTDDKDFRTNAYMVVIANASKYGTGALVNPEGLLGDGQFEIVVFRKFPVWELFKMLLSYKKFNPKKVEVFQTKNATITLKRKTHFQIDGEYKGKIDKVIAKIIPSQLNLLVKNS</sequence>
<dbReference type="GO" id="GO:0005886">
    <property type="term" value="C:plasma membrane"/>
    <property type="evidence" value="ECO:0007669"/>
    <property type="project" value="TreeGrafter"/>
</dbReference>
<name>A0A5J5ICE4_9BACT</name>
<organism evidence="6 7">
    <name type="scientific">Ginsengibacter hankyongi</name>
    <dbReference type="NCBI Taxonomy" id="2607284"/>
    <lineage>
        <taxon>Bacteria</taxon>
        <taxon>Pseudomonadati</taxon>
        <taxon>Bacteroidota</taxon>
        <taxon>Chitinophagia</taxon>
        <taxon>Chitinophagales</taxon>
        <taxon>Chitinophagaceae</taxon>
        <taxon>Ginsengibacter</taxon>
    </lineage>
</organism>
<dbReference type="GO" id="GO:0005524">
    <property type="term" value="F:ATP binding"/>
    <property type="evidence" value="ECO:0007669"/>
    <property type="project" value="UniProtKB-KW"/>
</dbReference>
<dbReference type="GO" id="GO:0016301">
    <property type="term" value="F:kinase activity"/>
    <property type="evidence" value="ECO:0007669"/>
    <property type="project" value="UniProtKB-KW"/>
</dbReference>
<dbReference type="Pfam" id="PF00781">
    <property type="entry name" value="DAGK_cat"/>
    <property type="match status" value="1"/>
</dbReference>
<dbReference type="AlphaFoldDB" id="A0A5J5ICE4"/>
<keyword evidence="4" id="KW-0067">ATP-binding</keyword>
<dbReference type="InterPro" id="IPR045540">
    <property type="entry name" value="YegS/DAGK_C"/>
</dbReference>
<evidence type="ECO:0000256" key="1">
    <source>
        <dbReference type="ARBA" id="ARBA00022679"/>
    </source>
</evidence>
<accession>A0A5J5ICE4</accession>
<dbReference type="Gene3D" id="3.40.50.10330">
    <property type="entry name" value="Probable inorganic polyphosphate/atp-NAD kinase, domain 1"/>
    <property type="match status" value="1"/>
</dbReference>
<dbReference type="PROSITE" id="PS50146">
    <property type="entry name" value="DAGK"/>
    <property type="match status" value="1"/>
</dbReference>
<evidence type="ECO:0000313" key="6">
    <source>
        <dbReference type="EMBL" id="KAA9035459.1"/>
    </source>
</evidence>
<reference evidence="6 7" key="1">
    <citation type="submission" date="2019-09" db="EMBL/GenBank/DDBJ databases">
        <title>Draft genome sequence of Ginsengibacter sp. BR5-29.</title>
        <authorList>
            <person name="Im W.-T."/>
        </authorList>
    </citation>
    <scope>NUCLEOTIDE SEQUENCE [LARGE SCALE GENOMIC DNA]</scope>
    <source>
        <strain evidence="6 7">BR5-29</strain>
    </source>
</reference>
<dbReference type="PANTHER" id="PTHR12358">
    <property type="entry name" value="SPHINGOSINE KINASE"/>
    <property type="match status" value="1"/>
</dbReference>
<dbReference type="Proteomes" id="UP000326903">
    <property type="component" value="Unassembled WGS sequence"/>
</dbReference>